<proteinExistence type="predicted"/>
<evidence type="ECO:0000313" key="3">
    <source>
        <dbReference type="Proteomes" id="UP000295210"/>
    </source>
</evidence>
<dbReference type="OrthoDB" id="9804235at2"/>
<dbReference type="InterPro" id="IPR004360">
    <property type="entry name" value="Glyas_Fos-R_dOase_dom"/>
</dbReference>
<feature type="domain" description="VOC" evidence="1">
    <location>
        <begin position="136"/>
        <end position="256"/>
    </location>
</feature>
<evidence type="ECO:0000259" key="1">
    <source>
        <dbReference type="PROSITE" id="PS51819"/>
    </source>
</evidence>
<accession>A0A4R1LBA9</accession>
<dbReference type="Gene3D" id="3.10.180.10">
    <property type="entry name" value="2,3-Dihydroxybiphenyl 1,2-Dioxygenase, domain 1"/>
    <property type="match status" value="2"/>
</dbReference>
<dbReference type="RefSeq" id="WP_131991540.1">
    <property type="nucleotide sequence ID" value="NZ_SMGK01000001.1"/>
</dbReference>
<keyword evidence="3" id="KW-1185">Reference proteome</keyword>
<feature type="domain" description="VOC" evidence="1">
    <location>
        <begin position="4"/>
        <end position="120"/>
    </location>
</feature>
<dbReference type="Proteomes" id="UP000295210">
    <property type="component" value="Unassembled WGS sequence"/>
</dbReference>
<sequence length="259" mass="28827">MADGFIWYELVTNDMDKAVNFYKKVVGWDIRDAGMPGFTYMLFGKDGKDVGGMMTWAGADAPDLPPQWMGHIHTAKLDEELKAVTADGGTIVKPAQDIPGVGRFAVVLDPQKVKYLLFEPSQQDAPPRLDQMAVGNVGWHELLTDDQAKAFDYYSKHYGWQKDFAHDMGAMGTYQTFRSDQPLYTGGMMNRKGPGMPEDIPPHWQFYFIVDDIEAAQKRVIDAGGNILMPPMDVPGGSRIMQATDDQNGHFALMQAPKS</sequence>
<name>A0A4R1LBA9_9BACT</name>
<gene>
    <name evidence="2" type="ORF">C7378_0621</name>
</gene>
<dbReference type="InterPro" id="IPR029068">
    <property type="entry name" value="Glyas_Bleomycin-R_OHBP_Dase"/>
</dbReference>
<dbReference type="InterPro" id="IPR052164">
    <property type="entry name" value="Anthracycline_SecMetBiosynth"/>
</dbReference>
<dbReference type="InterPro" id="IPR037523">
    <property type="entry name" value="VOC_core"/>
</dbReference>
<dbReference type="AlphaFoldDB" id="A0A4R1LBA9"/>
<evidence type="ECO:0000313" key="2">
    <source>
        <dbReference type="EMBL" id="TCK75635.1"/>
    </source>
</evidence>
<reference evidence="2 3" key="1">
    <citation type="submission" date="2019-03" db="EMBL/GenBank/DDBJ databases">
        <title>Genomic Encyclopedia of Type Strains, Phase IV (KMG-IV): sequencing the most valuable type-strain genomes for metagenomic binning, comparative biology and taxonomic classification.</title>
        <authorList>
            <person name="Goeker M."/>
        </authorList>
    </citation>
    <scope>NUCLEOTIDE SEQUENCE [LARGE SCALE GENOMIC DNA]</scope>
    <source>
        <strain evidence="2 3">DSM 103428</strain>
    </source>
</reference>
<dbReference type="Pfam" id="PF00903">
    <property type="entry name" value="Glyoxalase"/>
    <property type="match status" value="2"/>
</dbReference>
<dbReference type="PROSITE" id="PS51819">
    <property type="entry name" value="VOC"/>
    <property type="match status" value="2"/>
</dbReference>
<organism evidence="2 3">
    <name type="scientific">Acidipila rosea</name>
    <dbReference type="NCBI Taxonomy" id="768535"/>
    <lineage>
        <taxon>Bacteria</taxon>
        <taxon>Pseudomonadati</taxon>
        <taxon>Acidobacteriota</taxon>
        <taxon>Terriglobia</taxon>
        <taxon>Terriglobales</taxon>
        <taxon>Acidobacteriaceae</taxon>
        <taxon>Acidipila</taxon>
    </lineage>
</organism>
<protein>
    <recommendedName>
        <fullName evidence="1">VOC domain-containing protein</fullName>
    </recommendedName>
</protein>
<comment type="caution">
    <text evidence="2">The sequence shown here is derived from an EMBL/GenBank/DDBJ whole genome shotgun (WGS) entry which is preliminary data.</text>
</comment>
<dbReference type="CDD" id="cd07247">
    <property type="entry name" value="SgaA_N_like"/>
    <property type="match status" value="2"/>
</dbReference>
<dbReference type="EMBL" id="SMGK01000001">
    <property type="protein sequence ID" value="TCK75635.1"/>
    <property type="molecule type" value="Genomic_DNA"/>
</dbReference>
<dbReference type="SUPFAM" id="SSF54593">
    <property type="entry name" value="Glyoxalase/Bleomycin resistance protein/Dihydroxybiphenyl dioxygenase"/>
    <property type="match status" value="2"/>
</dbReference>
<dbReference type="PANTHER" id="PTHR33993:SF14">
    <property type="entry name" value="GB|AAF24581.1"/>
    <property type="match status" value="1"/>
</dbReference>
<dbReference type="PANTHER" id="PTHR33993">
    <property type="entry name" value="GLYOXALASE-RELATED"/>
    <property type="match status" value="1"/>
</dbReference>